<evidence type="ECO:0000313" key="6">
    <source>
        <dbReference type="Proteomes" id="UP000005240"/>
    </source>
</evidence>
<gene>
    <name evidence="4" type="ORF">PTTG_01836</name>
</gene>
<reference evidence="4" key="2">
    <citation type="submission" date="2016-05" db="EMBL/GenBank/DDBJ databases">
        <title>Comparative analysis highlights variable genome content of wheat rusts and divergence of the mating loci.</title>
        <authorList>
            <person name="Cuomo C.A."/>
            <person name="Bakkeren G."/>
            <person name="Szabo L."/>
            <person name="Khalil H."/>
            <person name="Joly D."/>
            <person name="Goldberg J."/>
            <person name="Young S."/>
            <person name="Zeng Q."/>
            <person name="Fellers J."/>
        </authorList>
    </citation>
    <scope>NUCLEOTIDE SEQUENCE [LARGE SCALE GENOMIC DNA]</scope>
    <source>
        <strain evidence="4">1-1 BBBD Race 1</strain>
    </source>
</reference>
<dbReference type="OrthoDB" id="14446at2759"/>
<proteinExistence type="predicted"/>
<dbReference type="InterPro" id="IPR026869">
    <property type="entry name" value="EgtC-like"/>
</dbReference>
<dbReference type="GO" id="GO:0008242">
    <property type="term" value="F:omega peptidase activity"/>
    <property type="evidence" value="ECO:0007669"/>
    <property type="project" value="TreeGrafter"/>
</dbReference>
<evidence type="ECO:0000313" key="4">
    <source>
        <dbReference type="EMBL" id="OAV98519.1"/>
    </source>
</evidence>
<dbReference type="SUPFAM" id="SSF56235">
    <property type="entry name" value="N-terminal nucleophile aminohydrolases (Ntn hydrolases)"/>
    <property type="match status" value="1"/>
</dbReference>
<feature type="region of interest" description="Disordered" evidence="2">
    <location>
        <begin position="61"/>
        <end position="81"/>
    </location>
</feature>
<dbReference type="InterPro" id="IPR029055">
    <property type="entry name" value="Ntn_hydrolases_N"/>
</dbReference>
<dbReference type="Gene3D" id="3.60.20.10">
    <property type="entry name" value="Glutamine Phosphoribosylpyrophosphate, subunit 1, domain 1"/>
    <property type="match status" value="2"/>
</dbReference>
<name>A0A180H1L4_PUCT1</name>
<feature type="compositionally biased region" description="Pro residues" evidence="2">
    <location>
        <begin position="61"/>
        <end position="73"/>
    </location>
</feature>
<evidence type="ECO:0000256" key="2">
    <source>
        <dbReference type="SAM" id="MobiDB-lite"/>
    </source>
</evidence>
<feature type="domain" description="Glutamine amidotransferase type-2" evidence="3">
    <location>
        <begin position="162"/>
        <end position="518"/>
    </location>
</feature>
<reference evidence="5 6" key="3">
    <citation type="journal article" date="2017" name="G3 (Bethesda)">
        <title>Comparative analysis highlights variable genome content of wheat rusts and divergence of the mating loci.</title>
        <authorList>
            <person name="Cuomo C.A."/>
            <person name="Bakkeren G."/>
            <person name="Khalil H.B."/>
            <person name="Panwar V."/>
            <person name="Joly D."/>
            <person name="Linning R."/>
            <person name="Sakthikumar S."/>
            <person name="Song X."/>
            <person name="Adiconis X."/>
            <person name="Fan L."/>
            <person name="Goldberg J.M."/>
            <person name="Levin J.Z."/>
            <person name="Young S."/>
            <person name="Zeng Q."/>
            <person name="Anikster Y."/>
            <person name="Bruce M."/>
            <person name="Wang M."/>
            <person name="Yin C."/>
            <person name="McCallum B."/>
            <person name="Szabo L.J."/>
            <person name="Hulbert S."/>
            <person name="Chen X."/>
            <person name="Fellers J.P."/>
        </authorList>
    </citation>
    <scope>NUCLEOTIDE SEQUENCE</scope>
    <source>
        <strain evidence="6">Isolate 1-1 / race 1 (BBBD)</strain>
        <strain evidence="5">isolate 1-1 / race 1 (BBBD)</strain>
    </source>
</reference>
<keyword evidence="6" id="KW-1185">Reference proteome</keyword>
<dbReference type="VEuPathDB" id="FungiDB:PTTG_01836"/>
<accession>A0A180H1L4</accession>
<evidence type="ECO:0000256" key="1">
    <source>
        <dbReference type="ARBA" id="ARBA00022962"/>
    </source>
</evidence>
<evidence type="ECO:0000313" key="5">
    <source>
        <dbReference type="EnsemblFungi" id="PTTG_01836-t43_1-p1"/>
    </source>
</evidence>
<dbReference type="PANTHER" id="PTHR43187">
    <property type="entry name" value="GLUTAMINE AMIDOTRANSFERASE DUG3-RELATED"/>
    <property type="match status" value="1"/>
</dbReference>
<dbReference type="GO" id="GO:0061672">
    <property type="term" value="C:glutathione hydrolase complex"/>
    <property type="evidence" value="ECO:0007669"/>
    <property type="project" value="TreeGrafter"/>
</dbReference>
<reference evidence="4" key="1">
    <citation type="submission" date="2009-11" db="EMBL/GenBank/DDBJ databases">
        <authorList>
            <consortium name="The Broad Institute Genome Sequencing Platform"/>
            <person name="Ward D."/>
            <person name="Feldgarden M."/>
            <person name="Earl A."/>
            <person name="Young S.K."/>
            <person name="Zeng Q."/>
            <person name="Koehrsen M."/>
            <person name="Alvarado L."/>
            <person name="Berlin A."/>
            <person name="Bochicchio J."/>
            <person name="Borenstein D."/>
            <person name="Chapman S.B."/>
            <person name="Chen Z."/>
            <person name="Engels R."/>
            <person name="Freedman E."/>
            <person name="Gellesch M."/>
            <person name="Goldberg J."/>
            <person name="Griggs A."/>
            <person name="Gujja S."/>
            <person name="Heilman E."/>
            <person name="Heiman D."/>
            <person name="Hepburn T."/>
            <person name="Howarth C."/>
            <person name="Jen D."/>
            <person name="Larson L."/>
            <person name="Lewis B."/>
            <person name="Mehta T."/>
            <person name="Park D."/>
            <person name="Pearson M."/>
            <person name="Roberts A."/>
            <person name="Saif S."/>
            <person name="Shea T."/>
            <person name="Shenoy N."/>
            <person name="Sisk P."/>
            <person name="Stolte C."/>
            <person name="Sykes S."/>
            <person name="Thomson T."/>
            <person name="Walk T."/>
            <person name="White J."/>
            <person name="Yandava C."/>
            <person name="Izard J."/>
            <person name="Baranova O.V."/>
            <person name="Blanton J.M."/>
            <person name="Tanner A.C."/>
            <person name="Dewhirst F.E."/>
            <person name="Haas B."/>
            <person name="Nusbaum C."/>
            <person name="Birren B."/>
        </authorList>
    </citation>
    <scope>NUCLEOTIDE SEQUENCE [LARGE SCALE GENOMIC DNA]</scope>
    <source>
        <strain evidence="4">1-1 BBBD Race 1</strain>
    </source>
</reference>
<organism evidence="4">
    <name type="scientific">Puccinia triticina (isolate 1-1 / race 1 (BBBD))</name>
    <name type="common">Brown leaf rust fungus</name>
    <dbReference type="NCBI Taxonomy" id="630390"/>
    <lineage>
        <taxon>Eukaryota</taxon>
        <taxon>Fungi</taxon>
        <taxon>Dikarya</taxon>
        <taxon>Basidiomycota</taxon>
        <taxon>Pucciniomycotina</taxon>
        <taxon>Pucciniomycetes</taxon>
        <taxon>Pucciniales</taxon>
        <taxon>Pucciniaceae</taxon>
        <taxon>Puccinia</taxon>
    </lineage>
</organism>
<dbReference type="InterPro" id="IPR017932">
    <property type="entry name" value="GATase_2_dom"/>
</dbReference>
<dbReference type="Pfam" id="PF13230">
    <property type="entry name" value="GATase_4"/>
    <property type="match status" value="1"/>
</dbReference>
<dbReference type="InterPro" id="IPR052373">
    <property type="entry name" value="Gamma-glu_amide_hydrolase"/>
</dbReference>
<dbReference type="GO" id="GO:0005737">
    <property type="term" value="C:cytoplasm"/>
    <property type="evidence" value="ECO:0007669"/>
    <property type="project" value="TreeGrafter"/>
</dbReference>
<protein>
    <submittedName>
        <fullName evidence="5">Glutamine amidotransferase type-2 domain-containing protein</fullName>
    </submittedName>
</protein>
<dbReference type="PANTHER" id="PTHR43187:SF1">
    <property type="entry name" value="GLUTAMINE AMIDOTRANSFERASE DUG3-RELATED"/>
    <property type="match status" value="1"/>
</dbReference>
<keyword evidence="1" id="KW-0315">Glutamine amidotransferase</keyword>
<dbReference type="CDD" id="cd01908">
    <property type="entry name" value="YafJ"/>
    <property type="match status" value="1"/>
</dbReference>
<dbReference type="PROSITE" id="PS51278">
    <property type="entry name" value="GATASE_TYPE_2"/>
    <property type="match status" value="1"/>
</dbReference>
<sequence>MSPPKVLIDYGCEIIVANLLHLGKFCFQFYFVRPCPVASDGWSASPSAHCRVLSSGTPISPPGFRPLAPPPRPGQGSGMGAQEDAGCCMGVVVVLSASSAGAADHSSVVRSRQRWRDPRRPIAPPLCPDGVLPRDPSPYKYPPSRARKPPSLAEHPHRARMCRLLIFKGEPIGLSHLITKPSHSIINQAFDCRLRLDARPVNADGFGVGWYDAERADAVPCVFQAITPAWSNRNLHRLAEKIRSPLVFAHVRASTTGALSEENCHPWTYGSLLWMHNGEHTLPPPPAPPAPLMLITRLVRSSTGNISGFAKIKRQLQNELSEEFFHFPQGSTDSEWAFALFLNELSKIADPKAARFGCEQLKATMLLTLAKLKRWWMEAGEAEPSRMNFALTDGHTVVATRYVTSLVEDAASLFFATGSAFQPAYKPPRRPATPSPPAFLADAHLPRPAEQYRMQKTDRREKIVLIASEPLTFEKTDWLEIPCQTLVLVTPKMNVLQFPIIDEFVNNVYKTVGRSRSS</sequence>
<reference evidence="5" key="4">
    <citation type="submission" date="2025-05" db="UniProtKB">
        <authorList>
            <consortium name="EnsemblFungi"/>
        </authorList>
    </citation>
    <scope>IDENTIFICATION</scope>
    <source>
        <strain evidence="5">isolate 1-1 / race 1 (BBBD)</strain>
    </source>
</reference>
<dbReference type="EMBL" id="ADAS02000006">
    <property type="protein sequence ID" value="OAV98519.1"/>
    <property type="molecule type" value="Genomic_DNA"/>
</dbReference>
<feature type="region of interest" description="Disordered" evidence="2">
    <location>
        <begin position="106"/>
        <end position="155"/>
    </location>
</feature>
<dbReference type="EnsemblFungi" id="PTTG_01836-t43_1">
    <property type="protein sequence ID" value="PTTG_01836-t43_1-p1"/>
    <property type="gene ID" value="PTTG_01836"/>
</dbReference>
<dbReference type="AlphaFoldDB" id="A0A180H1L4"/>
<dbReference type="Proteomes" id="UP000005240">
    <property type="component" value="Unassembled WGS sequence"/>
</dbReference>
<dbReference type="GO" id="GO:0006751">
    <property type="term" value="P:glutathione catabolic process"/>
    <property type="evidence" value="ECO:0007669"/>
    <property type="project" value="TreeGrafter"/>
</dbReference>
<evidence type="ECO:0000259" key="3">
    <source>
        <dbReference type="PROSITE" id="PS51278"/>
    </source>
</evidence>